<name>A0A7K0GPA9_PARDI</name>
<gene>
    <name evidence="1" type="ORF">GKD59_23290</name>
</gene>
<organism evidence="1 2">
    <name type="scientific">Parabacteroides distasonis</name>
    <dbReference type="NCBI Taxonomy" id="823"/>
    <lineage>
        <taxon>Bacteria</taxon>
        <taxon>Pseudomonadati</taxon>
        <taxon>Bacteroidota</taxon>
        <taxon>Bacteroidia</taxon>
        <taxon>Bacteroidales</taxon>
        <taxon>Tannerellaceae</taxon>
        <taxon>Parabacteroides</taxon>
    </lineage>
</organism>
<accession>A0A7K0GPA9</accession>
<evidence type="ECO:0000313" key="2">
    <source>
        <dbReference type="Proteomes" id="UP000463337"/>
    </source>
</evidence>
<reference evidence="1 2" key="1">
    <citation type="journal article" date="2019" name="Nat. Med.">
        <title>A library of human gut bacterial isolates paired with longitudinal multiomics data enables mechanistic microbiome research.</title>
        <authorList>
            <person name="Poyet M."/>
            <person name="Groussin M."/>
            <person name="Gibbons S.M."/>
            <person name="Avila-Pacheco J."/>
            <person name="Jiang X."/>
            <person name="Kearney S.M."/>
            <person name="Perrotta A.R."/>
            <person name="Berdy B."/>
            <person name="Zhao S."/>
            <person name="Lieberman T.D."/>
            <person name="Swanson P.K."/>
            <person name="Smith M."/>
            <person name="Roesemann S."/>
            <person name="Alexander J.E."/>
            <person name="Rich S.A."/>
            <person name="Livny J."/>
            <person name="Vlamakis H."/>
            <person name="Clish C."/>
            <person name="Bullock K."/>
            <person name="Deik A."/>
            <person name="Scott J."/>
            <person name="Pierce K.A."/>
            <person name="Xavier R.J."/>
            <person name="Alm E.J."/>
        </authorList>
    </citation>
    <scope>NUCLEOTIDE SEQUENCE [LARGE SCALE GENOMIC DNA]</scope>
    <source>
        <strain evidence="1 2">BIOML-A41</strain>
    </source>
</reference>
<protein>
    <submittedName>
        <fullName evidence="1">Uncharacterized protein</fullName>
    </submittedName>
</protein>
<dbReference type="AlphaFoldDB" id="A0A7K0GPA9"/>
<proteinExistence type="predicted"/>
<dbReference type="Proteomes" id="UP000463337">
    <property type="component" value="Unassembled WGS sequence"/>
</dbReference>
<comment type="caution">
    <text evidence="1">The sequence shown here is derived from an EMBL/GenBank/DDBJ whole genome shotgun (WGS) entry which is preliminary data.</text>
</comment>
<sequence>MSGRKRKLATLTRADIGKRIEFISSQGRQVEGTLRAFTHGVFSNVSKGEVDTPLVGINLYTLRSHEHHWAEPDALATLTLEPAVREL</sequence>
<dbReference type="EMBL" id="WKLT01000124">
    <property type="protein sequence ID" value="MRY60751.1"/>
    <property type="molecule type" value="Genomic_DNA"/>
</dbReference>
<evidence type="ECO:0000313" key="1">
    <source>
        <dbReference type="EMBL" id="MRY60751.1"/>
    </source>
</evidence>
<dbReference type="RefSeq" id="WP_151877691.1">
    <property type="nucleotide sequence ID" value="NZ_WKLT01000124.1"/>
</dbReference>